<name>W1VNH5_9ACTO</name>
<feature type="transmembrane region" description="Helical" evidence="1">
    <location>
        <begin position="87"/>
        <end position="110"/>
    </location>
</feature>
<keyword evidence="1" id="KW-0472">Membrane</keyword>
<sequence>MQRRRDRVKDWWLRHLGLDCVVASAIAIAAWLAWPTADLGVAERFALLATVATFDGLVLAASTFSAQMMSQASNPLAVKVRRLHRPLINRTSRATLSGSLMCAAGALTALFGASTWPHVVDTVAAFCVALPVLRGLRAVDWFVIVSLSEEVDDRPATPARGLKP</sequence>
<evidence type="ECO:0000256" key="1">
    <source>
        <dbReference type="SAM" id="Phobius"/>
    </source>
</evidence>
<accession>W1VNH5</accession>
<organism evidence="2 3">
    <name type="scientific">Actinomyces urogenitalis DORA_12</name>
    <dbReference type="NCBI Taxonomy" id="1403939"/>
    <lineage>
        <taxon>Bacteria</taxon>
        <taxon>Bacillati</taxon>
        <taxon>Actinomycetota</taxon>
        <taxon>Actinomycetes</taxon>
        <taxon>Actinomycetales</taxon>
        <taxon>Actinomycetaceae</taxon>
        <taxon>Actinomyces</taxon>
    </lineage>
</organism>
<feature type="transmembrane region" description="Helical" evidence="1">
    <location>
        <begin position="12"/>
        <end position="33"/>
    </location>
</feature>
<gene>
    <name evidence="2" type="ORF">Q605_AUC00097G0003</name>
</gene>
<dbReference type="Proteomes" id="UP000018852">
    <property type="component" value="Unassembled WGS sequence"/>
</dbReference>
<reference evidence="2 3" key="1">
    <citation type="submission" date="2013-12" db="EMBL/GenBank/DDBJ databases">
        <title>A Varibaculum cambriense genome reconstructed from a premature infant gut community with otherwise low bacterial novelty that shifts toward anaerobic metabolism during the third week of life.</title>
        <authorList>
            <person name="Brown C.T."/>
            <person name="Sharon I."/>
            <person name="Thomas B.C."/>
            <person name="Castelle C.J."/>
            <person name="Morowitz M.J."/>
            <person name="Banfield J.F."/>
        </authorList>
    </citation>
    <scope>NUCLEOTIDE SEQUENCE [LARGE SCALE GENOMIC DNA]</scope>
    <source>
        <strain evidence="3">DORA_12</strain>
    </source>
</reference>
<protein>
    <submittedName>
        <fullName evidence="2">Uncharacterized protein</fullName>
    </submittedName>
</protein>
<keyword evidence="1" id="KW-1133">Transmembrane helix</keyword>
<evidence type="ECO:0000313" key="3">
    <source>
        <dbReference type="Proteomes" id="UP000018852"/>
    </source>
</evidence>
<keyword evidence="1" id="KW-0812">Transmembrane</keyword>
<proteinExistence type="predicted"/>
<comment type="caution">
    <text evidence="2">The sequence shown here is derived from an EMBL/GenBank/DDBJ whole genome shotgun (WGS) entry which is preliminary data.</text>
</comment>
<evidence type="ECO:0000313" key="2">
    <source>
        <dbReference type="EMBL" id="ETJ07241.1"/>
    </source>
</evidence>
<feature type="transmembrane region" description="Helical" evidence="1">
    <location>
        <begin position="45"/>
        <end position="66"/>
    </location>
</feature>
<dbReference type="AlphaFoldDB" id="W1VNH5"/>
<feature type="non-terminal residue" evidence="2">
    <location>
        <position position="164"/>
    </location>
</feature>
<dbReference type="EMBL" id="AZLV01000097">
    <property type="protein sequence ID" value="ETJ07241.1"/>
    <property type="molecule type" value="Genomic_DNA"/>
</dbReference>